<dbReference type="STRING" id="178035.A0A154PPP5"/>
<keyword evidence="1" id="KW-0677">Repeat</keyword>
<dbReference type="Pfam" id="PF00651">
    <property type="entry name" value="BTB"/>
    <property type="match status" value="1"/>
</dbReference>
<dbReference type="InterPro" id="IPR000210">
    <property type="entry name" value="BTB/POZ_dom"/>
</dbReference>
<organism evidence="4 5">
    <name type="scientific">Dufourea novaeangliae</name>
    <name type="common">Sweat bee</name>
    <dbReference type="NCBI Taxonomy" id="178035"/>
    <lineage>
        <taxon>Eukaryota</taxon>
        <taxon>Metazoa</taxon>
        <taxon>Ecdysozoa</taxon>
        <taxon>Arthropoda</taxon>
        <taxon>Hexapoda</taxon>
        <taxon>Insecta</taxon>
        <taxon>Pterygota</taxon>
        <taxon>Neoptera</taxon>
        <taxon>Endopterygota</taxon>
        <taxon>Hymenoptera</taxon>
        <taxon>Apocrita</taxon>
        <taxon>Aculeata</taxon>
        <taxon>Apoidea</taxon>
        <taxon>Anthophila</taxon>
        <taxon>Halictidae</taxon>
        <taxon>Rophitinae</taxon>
        <taxon>Dufourea</taxon>
    </lineage>
</organism>
<dbReference type="PRINTS" id="PR00633">
    <property type="entry name" value="RCCNDNSATION"/>
</dbReference>
<sequence>MTSENLRYYPIFSLLEPEFMSKIHMVFVYGSSEKCGLIVTKDGILYALGNNKLGGLGIGDSQGTLYPTIVEVLSGKDIKTFAYGSGGHVLALTSKGEVYSWGCNTYRQLGHQTTDRTYHVPTSVHMNLNEDLIVDIACGTNHTLALTANGKVYAWGKKYDEETNSNSSITNVVRATPTNSSVTLIHCILTEKFVCISCGDKFSVAVKDNGEVYSWGDNSCGQLGLGNTSQIKEHPSKVTALAEVLIKKVVCGYGHCLALSDEGNLYVWGANNYGQLGLDTNLNVYIPVKLKVPEMRRVLDIAAFHYGNISVAMGDGNLIFMWGHCLGLSIKVPTITRLKSIYDAQLHSEGPSYLNDCVKQAFDDPSTSDLTIQVQGKPIHVHKFILKIRCEYFKTMLQEPWEENKQCVIKHELFSYDTYRAFLKYLYTDDFDLPLENTLELLKLADAYNLDQLKSHCTQVIIGNITVENVLSLYTKAIAFEFTNLKECCFNFAVKHMIAVIHSLGFVELDASIMKDFVIKAIEAGAFKT</sequence>
<feature type="repeat" description="RCC1" evidence="2">
    <location>
        <begin position="96"/>
        <end position="149"/>
    </location>
</feature>
<dbReference type="PANTHER" id="PTHR22872">
    <property type="entry name" value="BTK-BINDING PROTEIN-RELATED"/>
    <property type="match status" value="1"/>
</dbReference>
<dbReference type="OrthoDB" id="5981550at2759"/>
<dbReference type="Gene3D" id="3.30.710.10">
    <property type="entry name" value="Potassium Channel Kv1.1, Chain A"/>
    <property type="match status" value="1"/>
</dbReference>
<dbReference type="InterPro" id="IPR011333">
    <property type="entry name" value="SKP1/BTB/POZ_sf"/>
</dbReference>
<dbReference type="Proteomes" id="UP000076502">
    <property type="component" value="Unassembled WGS sequence"/>
</dbReference>
<dbReference type="EMBL" id="KQ435012">
    <property type="protein sequence ID" value="KZC13853.1"/>
    <property type="molecule type" value="Genomic_DNA"/>
</dbReference>
<feature type="domain" description="BTB" evidence="3">
    <location>
        <begin position="368"/>
        <end position="435"/>
    </location>
</feature>
<dbReference type="Pfam" id="PF25390">
    <property type="entry name" value="WD40_RLD"/>
    <property type="match status" value="1"/>
</dbReference>
<feature type="repeat" description="RCC1" evidence="2">
    <location>
        <begin position="210"/>
        <end position="262"/>
    </location>
</feature>
<evidence type="ECO:0000256" key="1">
    <source>
        <dbReference type="ARBA" id="ARBA00022737"/>
    </source>
</evidence>
<name>A0A154PPP5_DUFNO</name>
<evidence type="ECO:0000256" key="2">
    <source>
        <dbReference type="PROSITE-ProRule" id="PRU00235"/>
    </source>
</evidence>
<feature type="repeat" description="RCC1" evidence="2">
    <location>
        <begin position="43"/>
        <end position="95"/>
    </location>
</feature>
<dbReference type="SUPFAM" id="SSF50985">
    <property type="entry name" value="RCC1/BLIP-II"/>
    <property type="match status" value="1"/>
</dbReference>
<reference evidence="4 5" key="1">
    <citation type="submission" date="2015-07" db="EMBL/GenBank/DDBJ databases">
        <title>The genome of Dufourea novaeangliae.</title>
        <authorList>
            <person name="Pan H."/>
            <person name="Kapheim K."/>
        </authorList>
    </citation>
    <scope>NUCLEOTIDE SEQUENCE [LARGE SCALE GENOMIC DNA]</scope>
    <source>
        <strain evidence="4">0120121106</strain>
        <tissue evidence="4">Whole body</tissue>
    </source>
</reference>
<accession>A0A154PPP5</accession>
<dbReference type="SMART" id="SM00225">
    <property type="entry name" value="BTB"/>
    <property type="match status" value="1"/>
</dbReference>
<dbReference type="InterPro" id="IPR009091">
    <property type="entry name" value="RCC1/BLIP-II"/>
</dbReference>
<evidence type="ECO:0000259" key="3">
    <source>
        <dbReference type="PROSITE" id="PS50097"/>
    </source>
</evidence>
<dbReference type="CDD" id="cd18298">
    <property type="entry name" value="BTB_POZ_RCBTB1_2"/>
    <property type="match status" value="1"/>
</dbReference>
<gene>
    <name evidence="4" type="ORF">WN55_05757</name>
</gene>
<dbReference type="PANTHER" id="PTHR22872:SF10">
    <property type="entry name" value="ULTRAVIOLET-B RECEPTOR UVR8"/>
    <property type="match status" value="1"/>
</dbReference>
<keyword evidence="5" id="KW-1185">Reference proteome</keyword>
<dbReference type="Gene3D" id="2.130.10.30">
    <property type="entry name" value="Regulator of chromosome condensation 1/beta-lactamase-inhibitor protein II"/>
    <property type="match status" value="1"/>
</dbReference>
<dbReference type="PROSITE" id="PS50012">
    <property type="entry name" value="RCC1_3"/>
    <property type="match status" value="4"/>
</dbReference>
<protein>
    <submittedName>
        <fullName evidence="4">RCC1 and BTB domain-containing protein 1</fullName>
    </submittedName>
</protein>
<dbReference type="PROSITE" id="PS00626">
    <property type="entry name" value="RCC1_2"/>
    <property type="match status" value="1"/>
</dbReference>
<feature type="repeat" description="RCC1" evidence="2">
    <location>
        <begin position="263"/>
        <end position="314"/>
    </location>
</feature>
<evidence type="ECO:0000313" key="4">
    <source>
        <dbReference type="EMBL" id="KZC13853.1"/>
    </source>
</evidence>
<evidence type="ECO:0000313" key="5">
    <source>
        <dbReference type="Proteomes" id="UP000076502"/>
    </source>
</evidence>
<dbReference type="InterPro" id="IPR000408">
    <property type="entry name" value="Reg_chr_condens"/>
</dbReference>
<proteinExistence type="predicted"/>
<dbReference type="InterPro" id="IPR058923">
    <property type="entry name" value="RCC1-like_dom"/>
</dbReference>
<dbReference type="SUPFAM" id="SSF54695">
    <property type="entry name" value="POZ domain"/>
    <property type="match status" value="1"/>
</dbReference>
<dbReference type="AlphaFoldDB" id="A0A154PPP5"/>
<dbReference type="InterPro" id="IPR051625">
    <property type="entry name" value="Signaling_Regulatory_Domain"/>
</dbReference>
<dbReference type="PROSITE" id="PS50097">
    <property type="entry name" value="BTB"/>
    <property type="match status" value="1"/>
</dbReference>